<accession>A0ABS2RHH5</accession>
<keyword evidence="1" id="KW-0472">Membrane</keyword>
<dbReference type="Proteomes" id="UP000704762">
    <property type="component" value="Unassembled WGS sequence"/>
</dbReference>
<evidence type="ECO:0008006" key="4">
    <source>
        <dbReference type="Google" id="ProtNLM"/>
    </source>
</evidence>
<comment type="caution">
    <text evidence="2">The sequence shown here is derived from an EMBL/GenBank/DDBJ whole genome shotgun (WGS) entry which is preliminary data.</text>
</comment>
<evidence type="ECO:0000313" key="2">
    <source>
        <dbReference type="EMBL" id="MBM7797389.1"/>
    </source>
</evidence>
<sequence length="254" mass="28135">MQQPAQRDQTDPAPEELDFGPAPLPLRRLLPFAVVVLVLLALGLVGTVGWRVYRASSPEFTLNDLNNSYAAFTTSSGTNEVSILTRDKFTEPPVEVGPERCSPLFQSTMATQFPSRALDGVLVYSIGSDQGGSMSLYTFRYTNARLARADYDQVTTALPQCRQVTVAMQDQQPRRMAVAPVEVTRDSGVRSQTAYLITRPDVSGRFSVHVLQFGNTVTWEYRYVSGSGEYSHQQAQELMDALVAQMRDVLSIRS</sequence>
<reference evidence="2 3" key="1">
    <citation type="submission" date="2021-01" db="EMBL/GenBank/DDBJ databases">
        <title>Sequencing the genomes of 1000 actinobacteria strains.</title>
        <authorList>
            <person name="Klenk H.-P."/>
        </authorList>
    </citation>
    <scope>NUCLEOTIDE SEQUENCE [LARGE SCALE GENOMIC DNA]</scope>
    <source>
        <strain evidence="2 3">DSM 18662</strain>
    </source>
</reference>
<gene>
    <name evidence="2" type="ORF">JOE57_000310</name>
</gene>
<name>A0ABS2RHH5_9ACTN</name>
<keyword evidence="3" id="KW-1185">Reference proteome</keyword>
<dbReference type="EMBL" id="JAFBCF010000001">
    <property type="protein sequence ID" value="MBM7797389.1"/>
    <property type="molecule type" value="Genomic_DNA"/>
</dbReference>
<dbReference type="RefSeq" id="WP_204916087.1">
    <property type="nucleotide sequence ID" value="NZ_BAAAQP010000003.1"/>
</dbReference>
<evidence type="ECO:0000313" key="3">
    <source>
        <dbReference type="Proteomes" id="UP000704762"/>
    </source>
</evidence>
<protein>
    <recommendedName>
        <fullName evidence="4">PknH-like extracellular domain-containing protein</fullName>
    </recommendedName>
</protein>
<keyword evidence="1" id="KW-1133">Transmembrane helix</keyword>
<keyword evidence="1" id="KW-0812">Transmembrane</keyword>
<evidence type="ECO:0000256" key="1">
    <source>
        <dbReference type="SAM" id="Phobius"/>
    </source>
</evidence>
<organism evidence="2 3">
    <name type="scientific">Microlunatus panaciterrae</name>
    <dbReference type="NCBI Taxonomy" id="400768"/>
    <lineage>
        <taxon>Bacteria</taxon>
        <taxon>Bacillati</taxon>
        <taxon>Actinomycetota</taxon>
        <taxon>Actinomycetes</taxon>
        <taxon>Propionibacteriales</taxon>
        <taxon>Propionibacteriaceae</taxon>
        <taxon>Microlunatus</taxon>
    </lineage>
</organism>
<proteinExistence type="predicted"/>
<feature type="transmembrane region" description="Helical" evidence="1">
    <location>
        <begin position="29"/>
        <end position="53"/>
    </location>
</feature>